<sequence length="152" mass="18006">MVEVLEYLYIGDKIDAYREDTLNTLNIKYIVNCAYEVENKFEKKKNKPFKYFSIKANESGRFKLINYFKSSGLFIDKARKQKEGVLVHCAYGRNRSATIIIAYLMQYNKMNLQEAHSFLEEKRPEIMIQECNVQQLIKFEKQLQGQTCCQIF</sequence>
<dbReference type="Pfam" id="PF00782">
    <property type="entry name" value="DSPc"/>
    <property type="match status" value="1"/>
</dbReference>
<dbReference type="SUPFAM" id="SSF52799">
    <property type="entry name" value="(Phosphotyrosine protein) phosphatases II"/>
    <property type="match status" value="1"/>
</dbReference>
<dbReference type="STRING" id="312017.I7ML90"/>
<dbReference type="PANTHER" id="PTHR10159">
    <property type="entry name" value="DUAL SPECIFICITY PROTEIN PHOSPHATASE"/>
    <property type="match status" value="1"/>
</dbReference>
<dbReference type="Proteomes" id="UP000009168">
    <property type="component" value="Unassembled WGS sequence"/>
</dbReference>
<dbReference type="InterPro" id="IPR029021">
    <property type="entry name" value="Prot-tyrosine_phosphatase-like"/>
</dbReference>
<dbReference type="eggNOG" id="KOG1717">
    <property type="taxonomic scope" value="Eukaryota"/>
</dbReference>
<dbReference type="PROSITE" id="PS50056">
    <property type="entry name" value="TYR_PHOSPHATASE_2"/>
    <property type="match status" value="1"/>
</dbReference>
<evidence type="ECO:0000313" key="7">
    <source>
        <dbReference type="EMBL" id="EAS01397.1"/>
    </source>
</evidence>
<proteinExistence type="inferred from homology"/>
<dbReference type="InterPro" id="IPR020422">
    <property type="entry name" value="TYR_PHOSPHATASE_DUAL_dom"/>
</dbReference>
<evidence type="ECO:0000256" key="4">
    <source>
        <dbReference type="ARBA" id="ARBA00022912"/>
    </source>
</evidence>
<dbReference type="InterPro" id="IPR000340">
    <property type="entry name" value="Dual-sp_phosphatase_cat-dom"/>
</dbReference>
<dbReference type="KEGG" id="tet:TTHERM_00151070"/>
<dbReference type="EMBL" id="GG662603">
    <property type="protein sequence ID" value="EAS01397.1"/>
    <property type="molecule type" value="Genomic_DNA"/>
</dbReference>
<comment type="similarity">
    <text evidence="1">Belongs to the protein-tyrosine phosphatase family. Non-receptor class dual specificity subfamily.</text>
</comment>
<dbReference type="GO" id="GO:0005737">
    <property type="term" value="C:cytoplasm"/>
    <property type="evidence" value="ECO:0007669"/>
    <property type="project" value="TreeGrafter"/>
</dbReference>
<keyword evidence="3" id="KW-0378">Hydrolase</keyword>
<evidence type="ECO:0000259" key="6">
    <source>
        <dbReference type="PROSITE" id="PS50056"/>
    </source>
</evidence>
<name>I7ML90_TETTS</name>
<dbReference type="HOGENOM" id="CLU_027074_11_5_1"/>
<evidence type="ECO:0000259" key="5">
    <source>
        <dbReference type="PROSITE" id="PS50054"/>
    </source>
</evidence>
<organism evidence="7 8">
    <name type="scientific">Tetrahymena thermophila (strain SB210)</name>
    <dbReference type="NCBI Taxonomy" id="312017"/>
    <lineage>
        <taxon>Eukaryota</taxon>
        <taxon>Sar</taxon>
        <taxon>Alveolata</taxon>
        <taxon>Ciliophora</taxon>
        <taxon>Intramacronucleata</taxon>
        <taxon>Oligohymenophorea</taxon>
        <taxon>Hymenostomatida</taxon>
        <taxon>Tetrahymenina</taxon>
        <taxon>Tetrahymenidae</taxon>
        <taxon>Tetrahymena</taxon>
    </lineage>
</organism>
<dbReference type="Gene3D" id="3.90.190.10">
    <property type="entry name" value="Protein tyrosine phosphatase superfamily"/>
    <property type="match status" value="1"/>
</dbReference>
<dbReference type="EC" id="3.1.3.48" evidence="2"/>
<feature type="domain" description="Tyrosine specific protein phosphatases" evidence="6">
    <location>
        <begin position="65"/>
        <end position="134"/>
    </location>
</feature>
<dbReference type="InParanoid" id="I7ML90"/>
<keyword evidence="8" id="KW-1185">Reference proteome</keyword>
<dbReference type="PROSITE" id="PS50054">
    <property type="entry name" value="TYR_PHOSPHATASE_DUAL"/>
    <property type="match status" value="1"/>
</dbReference>
<reference evidence="8" key="1">
    <citation type="journal article" date="2006" name="PLoS Biol.">
        <title>Macronuclear genome sequence of the ciliate Tetrahymena thermophila, a model eukaryote.</title>
        <authorList>
            <person name="Eisen J.A."/>
            <person name="Coyne R.S."/>
            <person name="Wu M."/>
            <person name="Wu D."/>
            <person name="Thiagarajan M."/>
            <person name="Wortman J.R."/>
            <person name="Badger J.H."/>
            <person name="Ren Q."/>
            <person name="Amedeo P."/>
            <person name="Jones K.M."/>
            <person name="Tallon L.J."/>
            <person name="Delcher A.L."/>
            <person name="Salzberg S.L."/>
            <person name="Silva J.C."/>
            <person name="Haas B.J."/>
            <person name="Majoros W.H."/>
            <person name="Farzad M."/>
            <person name="Carlton J.M."/>
            <person name="Smith R.K. Jr."/>
            <person name="Garg J."/>
            <person name="Pearlman R.E."/>
            <person name="Karrer K.M."/>
            <person name="Sun L."/>
            <person name="Manning G."/>
            <person name="Elde N.C."/>
            <person name="Turkewitz A.P."/>
            <person name="Asai D.J."/>
            <person name="Wilkes D.E."/>
            <person name="Wang Y."/>
            <person name="Cai H."/>
            <person name="Collins K."/>
            <person name="Stewart B.A."/>
            <person name="Lee S.R."/>
            <person name="Wilamowska K."/>
            <person name="Weinberg Z."/>
            <person name="Ruzzo W.L."/>
            <person name="Wloga D."/>
            <person name="Gaertig J."/>
            <person name="Frankel J."/>
            <person name="Tsao C.-C."/>
            <person name="Gorovsky M.A."/>
            <person name="Keeling P.J."/>
            <person name="Waller R.F."/>
            <person name="Patron N.J."/>
            <person name="Cherry J.M."/>
            <person name="Stover N.A."/>
            <person name="Krieger C.J."/>
            <person name="del Toro C."/>
            <person name="Ryder H.F."/>
            <person name="Williamson S.C."/>
            <person name="Barbeau R.A."/>
            <person name="Hamilton E.P."/>
            <person name="Orias E."/>
        </authorList>
    </citation>
    <scope>NUCLEOTIDE SEQUENCE [LARGE SCALE GENOMIC DNA]</scope>
    <source>
        <strain evidence="8">SB210</strain>
    </source>
</reference>
<dbReference type="AlphaFoldDB" id="I7ML90"/>
<dbReference type="PANTHER" id="PTHR10159:SF519">
    <property type="entry name" value="DUAL SPECIFICITY PROTEIN PHOSPHATASE MPK3"/>
    <property type="match status" value="1"/>
</dbReference>
<protein>
    <recommendedName>
        <fullName evidence="2">protein-tyrosine-phosphatase</fullName>
        <ecNumber evidence="2">3.1.3.48</ecNumber>
    </recommendedName>
</protein>
<dbReference type="GeneID" id="7826065"/>
<dbReference type="PROSITE" id="PS00383">
    <property type="entry name" value="TYR_PHOSPHATASE_1"/>
    <property type="match status" value="1"/>
</dbReference>
<accession>I7ML90</accession>
<dbReference type="OMA" id="CAYEVEN"/>
<evidence type="ECO:0000256" key="3">
    <source>
        <dbReference type="ARBA" id="ARBA00022801"/>
    </source>
</evidence>
<evidence type="ECO:0000256" key="1">
    <source>
        <dbReference type="ARBA" id="ARBA00008601"/>
    </source>
</evidence>
<dbReference type="CDD" id="cd14498">
    <property type="entry name" value="DSP"/>
    <property type="match status" value="1"/>
</dbReference>
<evidence type="ECO:0000313" key="8">
    <source>
        <dbReference type="Proteomes" id="UP000009168"/>
    </source>
</evidence>
<keyword evidence="4" id="KW-0904">Protein phosphatase</keyword>
<dbReference type="OrthoDB" id="10252009at2759"/>
<dbReference type="InterPro" id="IPR016130">
    <property type="entry name" value="Tyr_Pase_AS"/>
</dbReference>
<dbReference type="GO" id="GO:0043409">
    <property type="term" value="P:negative regulation of MAPK cascade"/>
    <property type="evidence" value="ECO:0007669"/>
    <property type="project" value="TreeGrafter"/>
</dbReference>
<dbReference type="RefSeq" id="XP_001021643.1">
    <property type="nucleotide sequence ID" value="XM_001021643.1"/>
</dbReference>
<dbReference type="SMART" id="SM00195">
    <property type="entry name" value="DSPc"/>
    <property type="match status" value="1"/>
</dbReference>
<dbReference type="InterPro" id="IPR000387">
    <property type="entry name" value="Tyr_Pase_dom"/>
</dbReference>
<evidence type="ECO:0000256" key="2">
    <source>
        <dbReference type="ARBA" id="ARBA00013064"/>
    </source>
</evidence>
<gene>
    <name evidence="7" type="ORF">TTHERM_00151070</name>
</gene>
<dbReference type="GO" id="GO:0004725">
    <property type="term" value="F:protein tyrosine phosphatase activity"/>
    <property type="evidence" value="ECO:0007669"/>
    <property type="project" value="UniProtKB-EC"/>
</dbReference>
<feature type="domain" description="Tyrosine-protein phosphatase" evidence="5">
    <location>
        <begin position="1"/>
        <end position="145"/>
    </location>
</feature>